<proteinExistence type="predicted"/>
<feature type="region of interest" description="Disordered" evidence="1">
    <location>
        <begin position="27"/>
        <end position="91"/>
    </location>
</feature>
<keyword evidence="2" id="KW-0732">Signal</keyword>
<gene>
    <name evidence="3" type="ORF">BDK51DRAFT_28178</name>
</gene>
<protein>
    <submittedName>
        <fullName evidence="3">Uncharacterized protein</fullName>
    </submittedName>
</protein>
<name>A0A4P9WEX3_9FUNG</name>
<sequence length="163" mass="18176">MFKLLPLRGQCAKLLTLSLVLDRLLLQGMGNPPPKGIKTTKRELSLSTRKEKDERSDVRRQSSGLQALKMTKGRNQSRDLRQSSNCVKPTVSVPDTCAAADTCHFNSKTPPSSPNCHPTHHTSYLCGDVLYKRPRKQEPKISAKKKRRCGEGRKGGSWKPRPG</sequence>
<feature type="signal peptide" evidence="2">
    <location>
        <begin position="1"/>
        <end position="30"/>
    </location>
</feature>
<evidence type="ECO:0000313" key="3">
    <source>
        <dbReference type="EMBL" id="RKO89838.1"/>
    </source>
</evidence>
<feature type="chain" id="PRO_5021000797" evidence="2">
    <location>
        <begin position="31"/>
        <end position="163"/>
    </location>
</feature>
<feature type="region of interest" description="Disordered" evidence="1">
    <location>
        <begin position="131"/>
        <end position="163"/>
    </location>
</feature>
<dbReference type="AlphaFoldDB" id="A0A4P9WEX3"/>
<dbReference type="Proteomes" id="UP000269721">
    <property type="component" value="Unassembled WGS sequence"/>
</dbReference>
<accession>A0A4P9WEX3</accession>
<evidence type="ECO:0000256" key="2">
    <source>
        <dbReference type="SAM" id="SignalP"/>
    </source>
</evidence>
<dbReference type="EMBL" id="KZ995862">
    <property type="protein sequence ID" value="RKO89838.1"/>
    <property type="molecule type" value="Genomic_DNA"/>
</dbReference>
<keyword evidence="4" id="KW-1185">Reference proteome</keyword>
<evidence type="ECO:0000313" key="4">
    <source>
        <dbReference type="Proteomes" id="UP000269721"/>
    </source>
</evidence>
<feature type="compositionally biased region" description="Basic and acidic residues" evidence="1">
    <location>
        <begin position="40"/>
        <end position="60"/>
    </location>
</feature>
<reference evidence="4" key="1">
    <citation type="journal article" date="2018" name="Nat. Microbiol.">
        <title>Leveraging single-cell genomics to expand the fungal tree of life.</title>
        <authorList>
            <person name="Ahrendt S.R."/>
            <person name="Quandt C.A."/>
            <person name="Ciobanu D."/>
            <person name="Clum A."/>
            <person name="Salamov A."/>
            <person name="Andreopoulos B."/>
            <person name="Cheng J.F."/>
            <person name="Woyke T."/>
            <person name="Pelin A."/>
            <person name="Henrissat B."/>
            <person name="Reynolds N.K."/>
            <person name="Benny G.L."/>
            <person name="Smith M.E."/>
            <person name="James T.Y."/>
            <person name="Grigoriev I.V."/>
        </authorList>
    </citation>
    <scope>NUCLEOTIDE SEQUENCE [LARGE SCALE GENOMIC DNA]</scope>
</reference>
<organism evidence="3 4">
    <name type="scientific">Blyttiomyces helicus</name>
    <dbReference type="NCBI Taxonomy" id="388810"/>
    <lineage>
        <taxon>Eukaryota</taxon>
        <taxon>Fungi</taxon>
        <taxon>Fungi incertae sedis</taxon>
        <taxon>Chytridiomycota</taxon>
        <taxon>Chytridiomycota incertae sedis</taxon>
        <taxon>Chytridiomycetes</taxon>
        <taxon>Chytridiomycetes incertae sedis</taxon>
        <taxon>Blyttiomyces</taxon>
    </lineage>
</organism>
<evidence type="ECO:0000256" key="1">
    <source>
        <dbReference type="SAM" id="MobiDB-lite"/>
    </source>
</evidence>